<keyword evidence="1" id="KW-1133">Transmembrane helix</keyword>
<keyword evidence="1" id="KW-0472">Membrane</keyword>
<gene>
    <name evidence="3" type="ORF">SAMN04488508_107302</name>
</gene>
<dbReference type="InterPro" id="IPR021768">
    <property type="entry name" value="DUF3332"/>
</dbReference>
<reference evidence="4" key="1">
    <citation type="submission" date="2016-11" db="EMBL/GenBank/DDBJ databases">
        <authorList>
            <person name="Varghese N."/>
            <person name="Submissions S."/>
        </authorList>
    </citation>
    <scope>NUCLEOTIDE SEQUENCE [LARGE SCALE GENOMIC DNA]</scope>
    <source>
        <strain evidence="4">DSM 22623</strain>
    </source>
</reference>
<dbReference type="RefSeq" id="WP_073318459.1">
    <property type="nucleotide sequence ID" value="NZ_FQYP01000007.1"/>
</dbReference>
<feature type="signal peptide" evidence="2">
    <location>
        <begin position="1"/>
        <end position="27"/>
    </location>
</feature>
<keyword evidence="2" id="KW-0732">Signal</keyword>
<keyword evidence="4" id="KW-1185">Reference proteome</keyword>
<name>A0A1M6IEB6_9FLAO</name>
<feature type="transmembrane region" description="Helical" evidence="1">
    <location>
        <begin position="45"/>
        <end position="70"/>
    </location>
</feature>
<accession>A0A1M6IEB6</accession>
<sequence>MKKLTVCTLLSASILFSSCLGSFSAFNGLRDWNDGLTDSKFLDNLIFWVFNIIPVYGLFFVGDVLIFNVIEFWSGSNPLAMNEGEMEMQVVEKDGNTFEMTATKNRMQIKVIEGERKGDKLDLVYSPTHKSWSAIKPNGEVIKLSSFKDGFYVMHLPNGDTVKIDPMASRSEGLAMIQNKIASYEDCLIAELD</sequence>
<evidence type="ECO:0000256" key="1">
    <source>
        <dbReference type="SAM" id="Phobius"/>
    </source>
</evidence>
<dbReference type="OrthoDB" id="9814441at2"/>
<protein>
    <recommendedName>
        <fullName evidence="5">DUF3332 domain-containing protein</fullName>
    </recommendedName>
</protein>
<keyword evidence="1" id="KW-0812">Transmembrane</keyword>
<evidence type="ECO:0000313" key="3">
    <source>
        <dbReference type="EMBL" id="SHJ32804.1"/>
    </source>
</evidence>
<dbReference type="EMBL" id="FQYP01000007">
    <property type="protein sequence ID" value="SHJ32804.1"/>
    <property type="molecule type" value="Genomic_DNA"/>
</dbReference>
<evidence type="ECO:0008006" key="5">
    <source>
        <dbReference type="Google" id="ProtNLM"/>
    </source>
</evidence>
<evidence type="ECO:0000256" key="2">
    <source>
        <dbReference type="SAM" id="SignalP"/>
    </source>
</evidence>
<dbReference type="Pfam" id="PF11810">
    <property type="entry name" value="DUF3332"/>
    <property type="match status" value="1"/>
</dbReference>
<proteinExistence type="predicted"/>
<dbReference type="AlphaFoldDB" id="A0A1M6IEB6"/>
<organism evidence="3 4">
    <name type="scientific">Aquimarina spongiae</name>
    <dbReference type="NCBI Taxonomy" id="570521"/>
    <lineage>
        <taxon>Bacteria</taxon>
        <taxon>Pseudomonadati</taxon>
        <taxon>Bacteroidota</taxon>
        <taxon>Flavobacteriia</taxon>
        <taxon>Flavobacteriales</taxon>
        <taxon>Flavobacteriaceae</taxon>
        <taxon>Aquimarina</taxon>
    </lineage>
</organism>
<dbReference type="STRING" id="570521.SAMN04488508_107302"/>
<feature type="chain" id="PRO_5012115944" description="DUF3332 domain-containing protein" evidence="2">
    <location>
        <begin position="28"/>
        <end position="193"/>
    </location>
</feature>
<dbReference type="Proteomes" id="UP000184432">
    <property type="component" value="Unassembled WGS sequence"/>
</dbReference>
<evidence type="ECO:0000313" key="4">
    <source>
        <dbReference type="Proteomes" id="UP000184432"/>
    </source>
</evidence>
<dbReference type="PROSITE" id="PS51257">
    <property type="entry name" value="PROKAR_LIPOPROTEIN"/>
    <property type="match status" value="1"/>
</dbReference>